<dbReference type="OrthoDB" id="7594664at2"/>
<dbReference type="Proteomes" id="UP000469430">
    <property type="component" value="Unassembled WGS sequence"/>
</dbReference>
<evidence type="ECO:0000313" key="2">
    <source>
        <dbReference type="Proteomes" id="UP000469430"/>
    </source>
</evidence>
<dbReference type="EMBL" id="WTYJ01000001">
    <property type="protein sequence ID" value="MXO97989.1"/>
    <property type="molecule type" value="Genomic_DNA"/>
</dbReference>
<evidence type="ECO:0000313" key="1">
    <source>
        <dbReference type="EMBL" id="MXO97989.1"/>
    </source>
</evidence>
<organism evidence="1 2">
    <name type="scientific">Croceibacterium xixiisoli</name>
    <dbReference type="NCBI Taxonomy" id="1476466"/>
    <lineage>
        <taxon>Bacteria</taxon>
        <taxon>Pseudomonadati</taxon>
        <taxon>Pseudomonadota</taxon>
        <taxon>Alphaproteobacteria</taxon>
        <taxon>Sphingomonadales</taxon>
        <taxon>Erythrobacteraceae</taxon>
        <taxon>Croceibacterium</taxon>
    </lineage>
</organism>
<dbReference type="RefSeq" id="WP_161389666.1">
    <property type="nucleotide sequence ID" value="NZ_JBHSCP010000001.1"/>
</dbReference>
<gene>
    <name evidence="1" type="ORF">GRI97_03170</name>
</gene>
<keyword evidence="2" id="KW-1185">Reference proteome</keyword>
<dbReference type="AlphaFoldDB" id="A0A6I4TRQ6"/>
<accession>A0A6I4TRQ6</accession>
<name>A0A6I4TRQ6_9SPHN</name>
<sequence>MRKTLWMSALVPCWVPVFTAFEALQKQYEASNYYANEETCWRAASDALLRRLRLGQLPSRASLLTEEWDYSFDFEPEPEPAMPPHYDADGMLLVPKSFWEGFATSVPIRREIDWLAGDFQFMLEGNRSGWGQNGTGTVIGLEVDANFLPQLSKLLLSPKKEAEPASFSRPRGGGRPPASWWPDFAEELAIYIHENGIPDGEGHDGQSTIIDAVFARMNVNNKTEPGRGTVQPVVNAILRRLRSAEN</sequence>
<reference evidence="1 2" key="1">
    <citation type="submission" date="2019-12" db="EMBL/GenBank/DDBJ databases">
        <title>Genomic-based taxomic classification of the family Erythrobacteraceae.</title>
        <authorList>
            <person name="Xu L."/>
        </authorList>
    </citation>
    <scope>NUCLEOTIDE SEQUENCE [LARGE SCALE GENOMIC DNA]</scope>
    <source>
        <strain evidence="1 2">S36</strain>
    </source>
</reference>
<protein>
    <submittedName>
        <fullName evidence="1">Uncharacterized protein</fullName>
    </submittedName>
</protein>
<comment type="caution">
    <text evidence="1">The sequence shown here is derived from an EMBL/GenBank/DDBJ whole genome shotgun (WGS) entry which is preliminary data.</text>
</comment>
<proteinExistence type="predicted"/>